<sequence>MFIICPTEKMMMLKQLLYNCLIRKKSGSSIHRTPNNWLPAIQLKEFEEGRQRLTQAIKEKEDSEFYDFHGVTFTDNEDGVPKIKSAQLVNGGDGEIDAEMLDEDGDDDKNKSQVITNGQGLDPSIVSIDLVSDLEKSENETKKTILNNDSTNQIEEKTETLETNSKAGSDPGT</sequence>
<evidence type="ECO:0000313" key="1">
    <source>
        <dbReference type="EMBL" id="KAJ8687470.1"/>
    </source>
</evidence>
<reference evidence="1" key="1">
    <citation type="submission" date="2023-04" db="EMBL/GenBank/DDBJ databases">
        <title>A chromosome-level genome assembly of the parasitoid wasp Eretmocerus hayati.</title>
        <authorList>
            <person name="Zhong Y."/>
            <person name="Liu S."/>
            <person name="Liu Y."/>
        </authorList>
    </citation>
    <scope>NUCLEOTIDE SEQUENCE</scope>
    <source>
        <strain evidence="1">ZJU_SS_LIU_2023</strain>
    </source>
</reference>
<protein>
    <submittedName>
        <fullName evidence="1">Uncharacterized protein</fullName>
    </submittedName>
</protein>
<gene>
    <name evidence="1" type="ORF">QAD02_023264</name>
</gene>
<organism evidence="1 2">
    <name type="scientific">Eretmocerus hayati</name>
    <dbReference type="NCBI Taxonomy" id="131215"/>
    <lineage>
        <taxon>Eukaryota</taxon>
        <taxon>Metazoa</taxon>
        <taxon>Ecdysozoa</taxon>
        <taxon>Arthropoda</taxon>
        <taxon>Hexapoda</taxon>
        <taxon>Insecta</taxon>
        <taxon>Pterygota</taxon>
        <taxon>Neoptera</taxon>
        <taxon>Endopterygota</taxon>
        <taxon>Hymenoptera</taxon>
        <taxon>Apocrita</taxon>
        <taxon>Proctotrupomorpha</taxon>
        <taxon>Chalcidoidea</taxon>
        <taxon>Aphelinidae</taxon>
        <taxon>Aphelininae</taxon>
        <taxon>Eretmocerus</taxon>
    </lineage>
</organism>
<accession>A0ACC2PVL3</accession>
<name>A0ACC2PVL3_9HYME</name>
<dbReference type="EMBL" id="CM056741">
    <property type="protein sequence ID" value="KAJ8687470.1"/>
    <property type="molecule type" value="Genomic_DNA"/>
</dbReference>
<proteinExistence type="predicted"/>
<dbReference type="Proteomes" id="UP001239111">
    <property type="component" value="Chromosome 1"/>
</dbReference>
<evidence type="ECO:0000313" key="2">
    <source>
        <dbReference type="Proteomes" id="UP001239111"/>
    </source>
</evidence>
<comment type="caution">
    <text evidence="1">The sequence shown here is derived from an EMBL/GenBank/DDBJ whole genome shotgun (WGS) entry which is preliminary data.</text>
</comment>
<keyword evidence="2" id="KW-1185">Reference proteome</keyword>